<evidence type="ECO:0000313" key="2">
    <source>
        <dbReference type="EMBL" id="RKF28670.1"/>
    </source>
</evidence>
<dbReference type="Gene3D" id="3.40.50.1820">
    <property type="entry name" value="alpha/beta hydrolase"/>
    <property type="match status" value="1"/>
</dbReference>
<dbReference type="EMBL" id="CP108084">
    <property type="protein sequence ID" value="WUP51117.1"/>
    <property type="molecule type" value="Genomic_DNA"/>
</dbReference>
<organism evidence="2 4">
    <name type="scientific">Micromonospora globbae</name>
    <dbReference type="NCBI Taxonomy" id="1894969"/>
    <lineage>
        <taxon>Bacteria</taxon>
        <taxon>Bacillati</taxon>
        <taxon>Actinomycetota</taxon>
        <taxon>Actinomycetes</taxon>
        <taxon>Micromonosporales</taxon>
        <taxon>Micromonosporaceae</taxon>
        <taxon>Micromonospora</taxon>
    </lineage>
</organism>
<dbReference type="InterPro" id="IPR051049">
    <property type="entry name" value="Dienelactone_hydrolase-like"/>
</dbReference>
<dbReference type="Proteomes" id="UP000285744">
    <property type="component" value="Unassembled WGS sequence"/>
</dbReference>
<evidence type="ECO:0000313" key="4">
    <source>
        <dbReference type="Proteomes" id="UP000285744"/>
    </source>
</evidence>
<evidence type="ECO:0000313" key="5">
    <source>
        <dbReference type="Proteomes" id="UP001432190"/>
    </source>
</evidence>
<sequence length="194" mass="20144">MRQDVRMGHVVLFHSVYGLRPATLAAADRLRAAGHEVTVPDLYGVPAAGTVEEGFALLGKVGEDAVLDRARAAVASLPPETVLGGFSMGAGVAGAVLADRPDAAGLLLLHGTGGDPATVRPGLPVQLHLAEPDPYEPPEEVDEWRRAMTGAGAALEVHRYPGAGHLFTDPDVADHDPVASVATWARVLAFLAGR</sequence>
<dbReference type="Proteomes" id="UP001432190">
    <property type="component" value="Chromosome"/>
</dbReference>
<dbReference type="InterPro" id="IPR002925">
    <property type="entry name" value="Dienelactn_hydro"/>
</dbReference>
<keyword evidence="2" id="KW-0378">Hydrolase</keyword>
<evidence type="ECO:0000259" key="1">
    <source>
        <dbReference type="Pfam" id="PF01738"/>
    </source>
</evidence>
<dbReference type="RefSeq" id="WP_120326757.1">
    <property type="nucleotide sequence ID" value="NZ_CP108084.1"/>
</dbReference>
<keyword evidence="5" id="KW-1185">Reference proteome</keyword>
<dbReference type="Pfam" id="PF01738">
    <property type="entry name" value="DLH"/>
    <property type="match status" value="1"/>
</dbReference>
<protein>
    <submittedName>
        <fullName evidence="2">Dienelactone hydrolase family protein</fullName>
    </submittedName>
</protein>
<dbReference type="PANTHER" id="PTHR46623:SF6">
    <property type="entry name" value="ALPHA_BETA-HYDROLASES SUPERFAMILY PROTEIN"/>
    <property type="match status" value="1"/>
</dbReference>
<name>A0A420F6V8_9ACTN</name>
<evidence type="ECO:0000313" key="3">
    <source>
        <dbReference type="EMBL" id="WUP51117.1"/>
    </source>
</evidence>
<reference evidence="2 4" key="1">
    <citation type="journal article" date="2018" name="Int. J. Syst. Evol. Microbiol.">
        <title>Micromonospora globbae sp. nov., an endophytic actinomycete isolated from roots of Globba winitii C. H. Wright.</title>
        <authorList>
            <person name="Kuncharoen N."/>
            <person name="Pittayakhajonwut P."/>
            <person name="Tanasupawat S."/>
        </authorList>
    </citation>
    <scope>NUCLEOTIDE SEQUENCE [LARGE SCALE GENOMIC DNA]</scope>
    <source>
        <strain evidence="2 4">WPS1-2</strain>
    </source>
</reference>
<feature type="domain" description="Dienelactone hydrolase" evidence="1">
    <location>
        <begin position="7"/>
        <end position="191"/>
    </location>
</feature>
<dbReference type="InterPro" id="IPR029058">
    <property type="entry name" value="AB_hydrolase_fold"/>
</dbReference>
<dbReference type="SUPFAM" id="SSF53474">
    <property type="entry name" value="alpha/beta-Hydrolases"/>
    <property type="match status" value="1"/>
</dbReference>
<dbReference type="GO" id="GO:0016787">
    <property type="term" value="F:hydrolase activity"/>
    <property type="evidence" value="ECO:0007669"/>
    <property type="project" value="UniProtKB-KW"/>
</dbReference>
<gene>
    <name evidence="2" type="ORF">D7I43_02660</name>
    <name evidence="3" type="ORF">OG994_06310</name>
</gene>
<dbReference type="PANTHER" id="PTHR46623">
    <property type="entry name" value="CARBOXYMETHYLENEBUTENOLIDASE-RELATED"/>
    <property type="match status" value="1"/>
</dbReference>
<dbReference type="OrthoDB" id="2834584at2"/>
<accession>A0A420F6V8</accession>
<dbReference type="AlphaFoldDB" id="A0A420F6V8"/>
<dbReference type="EMBL" id="RAQQ01000002">
    <property type="protein sequence ID" value="RKF28670.1"/>
    <property type="molecule type" value="Genomic_DNA"/>
</dbReference>
<reference evidence="3" key="2">
    <citation type="submission" date="2022-10" db="EMBL/GenBank/DDBJ databases">
        <title>The complete genomes of actinobacterial strains from the NBC collection.</title>
        <authorList>
            <person name="Joergensen T.S."/>
            <person name="Alvarez Arevalo M."/>
            <person name="Sterndorff E.B."/>
            <person name="Faurdal D."/>
            <person name="Vuksanovic O."/>
            <person name="Mourched A.-S."/>
            <person name="Charusanti P."/>
            <person name="Shaw S."/>
            <person name="Blin K."/>
            <person name="Weber T."/>
        </authorList>
    </citation>
    <scope>NUCLEOTIDE SEQUENCE</scope>
    <source>
        <strain evidence="3">NBC_00256</strain>
    </source>
</reference>
<proteinExistence type="predicted"/>